<sequence>MNRPVRALALVAALTLALAGCATSNPTSSGSPSSSAAAGTVRVGSANFPESEIVAEVYAQALEAKGVKVERHMQIGARDIYIGALKDGSIDLVPEYTGNLLQYFDAKTTAKTPDEVNKALSTATPSGFSVLTPAPAEDKDSYNVTKDFSQKNNITSLADLAAYSGKLKVGGNPEMAERPYGPKGLTATYGVASDRISFTAISDGGGPLTVKALKDGQVDLADIYSTTPAIKDNGFVTLADPKNMIMPQNVVPLISAKANSATVSDTLNKVSAALTTDDLLAMNGRNQGSDKASPAQVAKDWLKQKNLV</sequence>
<dbReference type="Pfam" id="PF04069">
    <property type="entry name" value="OpuAC"/>
    <property type="match status" value="1"/>
</dbReference>
<dbReference type="SUPFAM" id="SSF53850">
    <property type="entry name" value="Periplasmic binding protein-like II"/>
    <property type="match status" value="1"/>
</dbReference>
<organism evidence="3 4">
    <name type="scientific">Raineyella fluvialis</name>
    <dbReference type="NCBI Taxonomy" id="2662261"/>
    <lineage>
        <taxon>Bacteria</taxon>
        <taxon>Bacillati</taxon>
        <taxon>Actinomycetota</taxon>
        <taxon>Actinomycetes</taxon>
        <taxon>Propionibacteriales</taxon>
        <taxon>Propionibacteriaceae</taxon>
        <taxon>Raineyella</taxon>
    </lineage>
</organism>
<protein>
    <submittedName>
        <fullName evidence="3">ABC transporter substrate-binding protein</fullName>
    </submittedName>
</protein>
<dbReference type="Proteomes" id="UP000386847">
    <property type="component" value="Chromosome"/>
</dbReference>
<keyword evidence="4" id="KW-1185">Reference proteome</keyword>
<keyword evidence="1" id="KW-0732">Signal</keyword>
<dbReference type="EMBL" id="CP045725">
    <property type="protein sequence ID" value="QGF22897.1"/>
    <property type="molecule type" value="Genomic_DNA"/>
</dbReference>
<feature type="signal peptide" evidence="1">
    <location>
        <begin position="1"/>
        <end position="24"/>
    </location>
</feature>
<dbReference type="InterPro" id="IPR007210">
    <property type="entry name" value="ABC_Gly_betaine_transp_sub-bd"/>
</dbReference>
<dbReference type="Gene3D" id="3.40.190.120">
    <property type="entry name" value="Osmoprotection protein (prox), domain 2"/>
    <property type="match status" value="1"/>
</dbReference>
<feature type="chain" id="PRO_5038535260" evidence="1">
    <location>
        <begin position="25"/>
        <end position="308"/>
    </location>
</feature>
<evidence type="ECO:0000259" key="2">
    <source>
        <dbReference type="Pfam" id="PF04069"/>
    </source>
</evidence>
<evidence type="ECO:0000256" key="1">
    <source>
        <dbReference type="SAM" id="SignalP"/>
    </source>
</evidence>
<dbReference type="PROSITE" id="PS51257">
    <property type="entry name" value="PROKAR_LIPOPROTEIN"/>
    <property type="match status" value="1"/>
</dbReference>
<accession>A0A5Q2FB01</accession>
<evidence type="ECO:0000313" key="4">
    <source>
        <dbReference type="Proteomes" id="UP000386847"/>
    </source>
</evidence>
<dbReference type="Gene3D" id="3.40.190.10">
    <property type="entry name" value="Periplasmic binding protein-like II"/>
    <property type="match status" value="1"/>
</dbReference>
<feature type="domain" description="ABC-type glycine betaine transport system substrate-binding" evidence="2">
    <location>
        <begin position="40"/>
        <end position="304"/>
    </location>
</feature>
<dbReference type="GO" id="GO:0043190">
    <property type="term" value="C:ATP-binding cassette (ABC) transporter complex"/>
    <property type="evidence" value="ECO:0007669"/>
    <property type="project" value="InterPro"/>
</dbReference>
<dbReference type="KEGG" id="rain:Rai3103_03570"/>
<evidence type="ECO:0000313" key="3">
    <source>
        <dbReference type="EMBL" id="QGF22897.1"/>
    </source>
</evidence>
<reference evidence="3 4" key="1">
    <citation type="submission" date="2019-10" db="EMBL/GenBank/DDBJ databases">
        <title>Genomic analysis of Raineyella sp. CBA3103.</title>
        <authorList>
            <person name="Roh S.W."/>
        </authorList>
    </citation>
    <scope>NUCLEOTIDE SEQUENCE [LARGE SCALE GENOMIC DNA]</scope>
    <source>
        <strain evidence="3 4">CBA3103</strain>
    </source>
</reference>
<gene>
    <name evidence="3" type="ORF">Rai3103_03570</name>
</gene>
<dbReference type="CDD" id="cd13606">
    <property type="entry name" value="PBP2_ProX_like"/>
    <property type="match status" value="1"/>
</dbReference>
<dbReference type="AlphaFoldDB" id="A0A5Q2FB01"/>
<proteinExistence type="predicted"/>
<dbReference type="GO" id="GO:0022857">
    <property type="term" value="F:transmembrane transporter activity"/>
    <property type="evidence" value="ECO:0007669"/>
    <property type="project" value="InterPro"/>
</dbReference>
<name>A0A5Q2FB01_9ACTN</name>
<dbReference type="RefSeq" id="WP_153571424.1">
    <property type="nucleotide sequence ID" value="NZ_CP045725.1"/>
</dbReference>